<feature type="active site" evidence="19">
    <location>
        <position position="176"/>
    </location>
</feature>
<evidence type="ECO:0000256" key="15">
    <source>
        <dbReference type="ARBA" id="ARBA00023306"/>
    </source>
</evidence>
<dbReference type="InterPro" id="IPR016166">
    <property type="entry name" value="FAD-bd_PCMH"/>
</dbReference>
<keyword evidence="9 19" id="KW-0285">Flavoprotein</keyword>
<evidence type="ECO:0000256" key="7">
    <source>
        <dbReference type="ARBA" id="ARBA00022490"/>
    </source>
</evidence>
<evidence type="ECO:0000256" key="11">
    <source>
        <dbReference type="ARBA" id="ARBA00022857"/>
    </source>
</evidence>
<dbReference type="Pfam" id="PF01565">
    <property type="entry name" value="FAD_binding_4"/>
    <property type="match status" value="1"/>
</dbReference>
<evidence type="ECO:0000256" key="19">
    <source>
        <dbReference type="HAMAP-Rule" id="MF_00037"/>
    </source>
</evidence>
<dbReference type="Gene3D" id="3.30.43.10">
    <property type="entry name" value="Uridine Diphospho-n-acetylenolpyruvylglucosamine Reductase, domain 2"/>
    <property type="match status" value="1"/>
</dbReference>
<keyword evidence="11 19" id="KW-0521">NADP</keyword>
<comment type="caution">
    <text evidence="22">The sequence shown here is derived from an EMBL/GenBank/DDBJ whole genome shotgun (WGS) entry which is preliminary data.</text>
</comment>
<feature type="region of interest" description="Disordered" evidence="20">
    <location>
        <begin position="216"/>
        <end position="241"/>
    </location>
</feature>
<comment type="similarity">
    <text evidence="19">Belongs to the MurB family.</text>
</comment>
<dbReference type="Proteomes" id="UP000273675">
    <property type="component" value="Unassembled WGS sequence"/>
</dbReference>
<dbReference type="NCBIfam" id="TIGR00179">
    <property type="entry name" value="murB"/>
    <property type="match status" value="1"/>
</dbReference>
<evidence type="ECO:0000256" key="8">
    <source>
        <dbReference type="ARBA" id="ARBA00022618"/>
    </source>
</evidence>
<comment type="catalytic activity">
    <reaction evidence="18 19">
        <text>UDP-N-acetyl-alpha-D-muramate + NADP(+) = UDP-N-acetyl-3-O-(1-carboxyvinyl)-alpha-D-glucosamine + NADPH + H(+)</text>
        <dbReference type="Rhea" id="RHEA:12248"/>
        <dbReference type="ChEBI" id="CHEBI:15378"/>
        <dbReference type="ChEBI" id="CHEBI:57783"/>
        <dbReference type="ChEBI" id="CHEBI:58349"/>
        <dbReference type="ChEBI" id="CHEBI:68483"/>
        <dbReference type="ChEBI" id="CHEBI:70757"/>
        <dbReference type="EC" id="1.3.1.98"/>
    </reaction>
</comment>
<dbReference type="InterPro" id="IPR036318">
    <property type="entry name" value="FAD-bd_PCMH-like_sf"/>
</dbReference>
<keyword evidence="15 19" id="KW-0131">Cell cycle</keyword>
<dbReference type="InterPro" id="IPR011601">
    <property type="entry name" value="MurB_C"/>
</dbReference>
<comment type="subcellular location">
    <subcellularLocation>
        <location evidence="3 19">Cytoplasm</location>
    </subcellularLocation>
</comment>
<dbReference type="Gene3D" id="3.90.78.10">
    <property type="entry name" value="UDP-N-acetylenolpyruvoylglucosamine reductase, C-terminal domain"/>
    <property type="match status" value="1"/>
</dbReference>
<evidence type="ECO:0000259" key="21">
    <source>
        <dbReference type="PROSITE" id="PS51387"/>
    </source>
</evidence>
<evidence type="ECO:0000256" key="17">
    <source>
        <dbReference type="ARBA" id="ARBA00031026"/>
    </source>
</evidence>
<keyword evidence="14 19" id="KW-0560">Oxidoreductase</keyword>
<dbReference type="GO" id="GO:0071555">
    <property type="term" value="P:cell wall organization"/>
    <property type="evidence" value="ECO:0007669"/>
    <property type="project" value="UniProtKB-KW"/>
</dbReference>
<keyword evidence="10 19" id="KW-0274">FAD</keyword>
<evidence type="ECO:0000256" key="12">
    <source>
        <dbReference type="ARBA" id="ARBA00022960"/>
    </source>
</evidence>
<keyword evidence="16 19" id="KW-0961">Cell wall biogenesis/degradation</keyword>
<keyword evidence="7 19" id="KW-0963">Cytoplasm</keyword>
<sequence>MEDGMTLLAQLPPVRGKYIEAAPLKDLTWLRVGGPADVLYLPADESDLCRFLAETPDEIPVTVLGAGSNTLVRDGGVPGVVIRLAGAFAKTEALDGHRLRAGAGALDKMVAKAAAKAGIAGLEYLVGVPGTIGGALRMNAGCYDQETSDVLVEAIALDRMGRRIIATPEELAYSYRHCEAPEDWIFTAVVFQGHADTPDAITERMNAITARRETTQPIREKTSGSTFANPDPPGTPKQRKSWELIDSVGGRGYRVGGAHFSEQHCNFLINDGSASAADLEQVGEDVRARVREQHDIDLRWEVRRIGRPAGETKKRGNPDD</sequence>
<dbReference type="SUPFAM" id="SSF56176">
    <property type="entry name" value="FAD-binding/transporter-associated domain-like"/>
    <property type="match status" value="1"/>
</dbReference>
<evidence type="ECO:0000313" key="23">
    <source>
        <dbReference type="Proteomes" id="UP000273675"/>
    </source>
</evidence>
<organism evidence="22 23">
    <name type="scientific">Maricaulis maris</name>
    <dbReference type="NCBI Taxonomy" id="74318"/>
    <lineage>
        <taxon>Bacteria</taxon>
        <taxon>Pseudomonadati</taxon>
        <taxon>Pseudomonadota</taxon>
        <taxon>Alphaproteobacteria</taxon>
        <taxon>Maricaulales</taxon>
        <taxon>Maricaulaceae</taxon>
        <taxon>Maricaulis</taxon>
    </lineage>
</organism>
<evidence type="ECO:0000256" key="16">
    <source>
        <dbReference type="ARBA" id="ARBA00023316"/>
    </source>
</evidence>
<evidence type="ECO:0000256" key="1">
    <source>
        <dbReference type="ARBA" id="ARBA00001974"/>
    </source>
</evidence>
<dbReference type="InterPro" id="IPR006094">
    <property type="entry name" value="Oxid_FAD_bind_N"/>
</dbReference>
<evidence type="ECO:0000256" key="9">
    <source>
        <dbReference type="ARBA" id="ARBA00022630"/>
    </source>
</evidence>
<protein>
    <recommendedName>
        <fullName evidence="6 19">UDP-N-acetylenolpyruvoylglucosamine reductase</fullName>
        <ecNumber evidence="5 19">1.3.1.98</ecNumber>
    </recommendedName>
    <alternativeName>
        <fullName evidence="17 19">UDP-N-acetylmuramate dehydrogenase</fullName>
    </alternativeName>
</protein>
<evidence type="ECO:0000256" key="6">
    <source>
        <dbReference type="ARBA" id="ARBA00015188"/>
    </source>
</evidence>
<evidence type="ECO:0000256" key="10">
    <source>
        <dbReference type="ARBA" id="ARBA00022827"/>
    </source>
</evidence>
<accession>A0A495DFR0</accession>
<dbReference type="AlphaFoldDB" id="A0A495DFR0"/>
<dbReference type="GO" id="GO:0051301">
    <property type="term" value="P:cell division"/>
    <property type="evidence" value="ECO:0007669"/>
    <property type="project" value="UniProtKB-KW"/>
</dbReference>
<dbReference type="SUPFAM" id="SSF56194">
    <property type="entry name" value="Uridine diphospho-N-Acetylenolpyruvylglucosamine reductase, MurB, C-terminal domain"/>
    <property type="match status" value="1"/>
</dbReference>
<evidence type="ECO:0000256" key="13">
    <source>
        <dbReference type="ARBA" id="ARBA00022984"/>
    </source>
</evidence>
<dbReference type="EC" id="1.3.1.98" evidence="5 19"/>
<dbReference type="HAMAP" id="MF_00037">
    <property type="entry name" value="MurB"/>
    <property type="match status" value="1"/>
</dbReference>
<feature type="active site" evidence="19">
    <location>
        <position position="301"/>
    </location>
</feature>
<dbReference type="InterPro" id="IPR016169">
    <property type="entry name" value="FAD-bd_PCMH_sub2"/>
</dbReference>
<keyword evidence="13 19" id="KW-0573">Peptidoglycan synthesis</keyword>
<evidence type="ECO:0000256" key="20">
    <source>
        <dbReference type="SAM" id="MobiDB-lite"/>
    </source>
</evidence>
<dbReference type="PANTHER" id="PTHR21071:SF4">
    <property type="entry name" value="UDP-N-ACETYLENOLPYRUVOYLGLUCOSAMINE REDUCTASE"/>
    <property type="match status" value="1"/>
</dbReference>
<feature type="domain" description="FAD-binding PCMH-type" evidence="21">
    <location>
        <begin position="31"/>
        <end position="211"/>
    </location>
</feature>
<dbReference type="PROSITE" id="PS51387">
    <property type="entry name" value="FAD_PCMH"/>
    <property type="match status" value="1"/>
</dbReference>
<gene>
    <name evidence="19" type="primary">murB</name>
    <name evidence="22" type="ORF">C7435_1488</name>
</gene>
<name>A0A495DFR0_9PROT</name>
<dbReference type="UniPathway" id="UPA00219"/>
<evidence type="ECO:0000256" key="18">
    <source>
        <dbReference type="ARBA" id="ARBA00048914"/>
    </source>
</evidence>
<reference evidence="22 23" key="1">
    <citation type="submission" date="2018-10" db="EMBL/GenBank/DDBJ databases">
        <title>Genomic Encyclopedia of Type Strains, Phase IV (KMG-IV): sequencing the most valuable type-strain genomes for metagenomic binning, comparative biology and taxonomic classification.</title>
        <authorList>
            <person name="Goeker M."/>
        </authorList>
    </citation>
    <scope>NUCLEOTIDE SEQUENCE [LARGE SCALE GENOMIC DNA]</scope>
    <source>
        <strain evidence="22 23">DSM 4734</strain>
    </source>
</reference>
<evidence type="ECO:0000256" key="14">
    <source>
        <dbReference type="ARBA" id="ARBA00023002"/>
    </source>
</evidence>
<feature type="active site" description="Proton donor" evidence="19">
    <location>
        <position position="225"/>
    </location>
</feature>
<comment type="cofactor">
    <cofactor evidence="1 19">
        <name>FAD</name>
        <dbReference type="ChEBI" id="CHEBI:57692"/>
    </cofactor>
</comment>
<dbReference type="GO" id="GO:0005829">
    <property type="term" value="C:cytosol"/>
    <property type="evidence" value="ECO:0007669"/>
    <property type="project" value="TreeGrafter"/>
</dbReference>
<dbReference type="InterPro" id="IPR003170">
    <property type="entry name" value="MurB"/>
</dbReference>
<dbReference type="GO" id="GO:0008360">
    <property type="term" value="P:regulation of cell shape"/>
    <property type="evidence" value="ECO:0007669"/>
    <property type="project" value="UniProtKB-KW"/>
</dbReference>
<evidence type="ECO:0000256" key="3">
    <source>
        <dbReference type="ARBA" id="ARBA00004496"/>
    </source>
</evidence>
<comment type="function">
    <text evidence="2 19">Cell wall formation.</text>
</comment>
<dbReference type="NCBIfam" id="NF010480">
    <property type="entry name" value="PRK13905.1"/>
    <property type="match status" value="1"/>
</dbReference>
<keyword evidence="12 19" id="KW-0133">Cell shape</keyword>
<dbReference type="EMBL" id="RBIM01000003">
    <property type="protein sequence ID" value="RKR00284.1"/>
    <property type="molecule type" value="Genomic_DNA"/>
</dbReference>
<evidence type="ECO:0000256" key="4">
    <source>
        <dbReference type="ARBA" id="ARBA00004752"/>
    </source>
</evidence>
<dbReference type="PANTHER" id="PTHR21071">
    <property type="entry name" value="UDP-N-ACETYLENOLPYRUVOYLGLUCOSAMINE REDUCTASE"/>
    <property type="match status" value="1"/>
</dbReference>
<dbReference type="InterPro" id="IPR036635">
    <property type="entry name" value="MurB_C_sf"/>
</dbReference>
<dbReference type="InterPro" id="IPR016167">
    <property type="entry name" value="FAD-bd_PCMH_sub1"/>
</dbReference>
<proteinExistence type="inferred from homology"/>
<evidence type="ECO:0000256" key="5">
    <source>
        <dbReference type="ARBA" id="ARBA00012518"/>
    </source>
</evidence>
<evidence type="ECO:0000313" key="22">
    <source>
        <dbReference type="EMBL" id="RKR00284.1"/>
    </source>
</evidence>
<dbReference type="GO" id="GO:0071949">
    <property type="term" value="F:FAD binding"/>
    <property type="evidence" value="ECO:0007669"/>
    <property type="project" value="InterPro"/>
</dbReference>
<dbReference type="GO" id="GO:0008762">
    <property type="term" value="F:UDP-N-acetylmuramate dehydrogenase activity"/>
    <property type="evidence" value="ECO:0007669"/>
    <property type="project" value="UniProtKB-UniRule"/>
</dbReference>
<dbReference type="Gene3D" id="3.30.465.10">
    <property type="match status" value="1"/>
</dbReference>
<keyword evidence="8 19" id="KW-0132">Cell division</keyword>
<comment type="pathway">
    <text evidence="4 19">Cell wall biogenesis; peptidoglycan biosynthesis.</text>
</comment>
<dbReference type="GO" id="GO:0009252">
    <property type="term" value="P:peptidoglycan biosynthetic process"/>
    <property type="evidence" value="ECO:0007669"/>
    <property type="project" value="UniProtKB-UniRule"/>
</dbReference>
<dbReference type="Pfam" id="PF02873">
    <property type="entry name" value="MurB_C"/>
    <property type="match status" value="1"/>
</dbReference>
<evidence type="ECO:0000256" key="2">
    <source>
        <dbReference type="ARBA" id="ARBA00003921"/>
    </source>
</evidence>